<keyword evidence="3" id="KW-1185">Reference proteome</keyword>
<comment type="caution">
    <text evidence="2">The sequence shown here is derived from an EMBL/GenBank/DDBJ whole genome shotgun (WGS) entry which is preliminary data.</text>
</comment>
<evidence type="ECO:0000313" key="2">
    <source>
        <dbReference type="EMBL" id="KAF5837565.1"/>
    </source>
</evidence>
<protein>
    <recommendedName>
        <fullName evidence="4">Encoded protein</fullName>
    </recommendedName>
</protein>
<name>A0ABQ7GSH8_DUNSA</name>
<evidence type="ECO:0000313" key="3">
    <source>
        <dbReference type="Proteomes" id="UP000815325"/>
    </source>
</evidence>
<feature type="transmembrane region" description="Helical" evidence="1">
    <location>
        <begin position="45"/>
        <end position="65"/>
    </location>
</feature>
<reference evidence="2" key="1">
    <citation type="submission" date="2017-08" db="EMBL/GenBank/DDBJ databases">
        <authorList>
            <person name="Polle J.E."/>
            <person name="Barry K."/>
            <person name="Cushman J."/>
            <person name="Schmutz J."/>
            <person name="Tran D."/>
            <person name="Hathwaick L.T."/>
            <person name="Yim W.C."/>
            <person name="Jenkins J."/>
            <person name="Mckie-Krisberg Z.M."/>
            <person name="Prochnik S."/>
            <person name="Lindquist E."/>
            <person name="Dockter R.B."/>
            <person name="Adam C."/>
            <person name="Molina H."/>
            <person name="Bunkerborg J."/>
            <person name="Jin E."/>
            <person name="Buchheim M."/>
            <person name="Magnuson J."/>
        </authorList>
    </citation>
    <scope>NUCLEOTIDE SEQUENCE</scope>
    <source>
        <strain evidence="2">CCAP 19/18</strain>
    </source>
</reference>
<dbReference type="Proteomes" id="UP000815325">
    <property type="component" value="Unassembled WGS sequence"/>
</dbReference>
<keyword evidence="1" id="KW-1133">Transmembrane helix</keyword>
<organism evidence="2 3">
    <name type="scientific">Dunaliella salina</name>
    <name type="common">Green alga</name>
    <name type="synonym">Protococcus salinus</name>
    <dbReference type="NCBI Taxonomy" id="3046"/>
    <lineage>
        <taxon>Eukaryota</taxon>
        <taxon>Viridiplantae</taxon>
        <taxon>Chlorophyta</taxon>
        <taxon>core chlorophytes</taxon>
        <taxon>Chlorophyceae</taxon>
        <taxon>CS clade</taxon>
        <taxon>Chlamydomonadales</taxon>
        <taxon>Dunaliellaceae</taxon>
        <taxon>Dunaliella</taxon>
    </lineage>
</organism>
<gene>
    <name evidence="2" type="ORF">DUNSADRAFT_4199</name>
</gene>
<sequence length="111" mass="12085">MLCCANVARCCCTARMLCCTNVCMLLLHSTHVVLRKCVCMLLLHSMHVVLCTCVCMLLLCTRYVWQDACVMRGHANLSAVSAEGGKVSTTGLQAADSLRAPLGHDLISFQH</sequence>
<dbReference type="EMBL" id="MU069611">
    <property type="protein sequence ID" value="KAF5837565.1"/>
    <property type="molecule type" value="Genomic_DNA"/>
</dbReference>
<keyword evidence="1" id="KW-0472">Membrane</keyword>
<keyword evidence="1" id="KW-0812">Transmembrane</keyword>
<evidence type="ECO:0000256" key="1">
    <source>
        <dbReference type="SAM" id="Phobius"/>
    </source>
</evidence>
<accession>A0ABQ7GSH8</accession>
<evidence type="ECO:0008006" key="4">
    <source>
        <dbReference type="Google" id="ProtNLM"/>
    </source>
</evidence>
<proteinExistence type="predicted"/>